<dbReference type="AlphaFoldDB" id="A0A0P9CLA5"/>
<dbReference type="EMBL" id="LJCR01003548">
    <property type="protein sequence ID" value="KPV46556.1"/>
    <property type="molecule type" value="Genomic_DNA"/>
</dbReference>
<reference evidence="1 2" key="1">
    <citation type="submission" date="2015-09" db="EMBL/GenBank/DDBJ databases">
        <title>Draft genome sequence of Kouleothrix aurantiaca JCM 19913.</title>
        <authorList>
            <person name="Hemp J."/>
        </authorList>
    </citation>
    <scope>NUCLEOTIDE SEQUENCE [LARGE SCALE GENOMIC DNA]</scope>
    <source>
        <strain evidence="1 2">COM-B</strain>
    </source>
</reference>
<accession>A0A0P9CLA5</accession>
<organism evidence="1 2">
    <name type="scientific">Kouleothrix aurantiaca</name>
    <dbReference type="NCBI Taxonomy" id="186479"/>
    <lineage>
        <taxon>Bacteria</taxon>
        <taxon>Bacillati</taxon>
        <taxon>Chloroflexota</taxon>
        <taxon>Chloroflexia</taxon>
        <taxon>Chloroflexales</taxon>
        <taxon>Roseiflexineae</taxon>
        <taxon>Roseiflexaceae</taxon>
        <taxon>Kouleothrix</taxon>
    </lineage>
</organism>
<dbReference type="InterPro" id="IPR011990">
    <property type="entry name" value="TPR-like_helical_dom_sf"/>
</dbReference>
<proteinExistence type="predicted"/>
<feature type="non-terminal residue" evidence="1">
    <location>
        <position position="172"/>
    </location>
</feature>
<sequence length="172" mass="19063">MDTQETDQPDFDALWDYNDPGATEQRFRAILAQAEQSGNRDYYAQLLTQLARALGLQRRFAEAHATLDAATTLVSPDLALARVRHTLERGRLFNSAGEPDAARPFFQAAWEAAQAAGDDGYAVDAAHMLGIVSPPAEKLAWEQRALALAEISPQPRARKWLASLYNNMGWSY</sequence>
<keyword evidence="2" id="KW-1185">Reference proteome</keyword>
<gene>
    <name evidence="1" type="ORF">SE17_43205</name>
</gene>
<evidence type="ECO:0000313" key="1">
    <source>
        <dbReference type="EMBL" id="KPV46556.1"/>
    </source>
</evidence>
<dbReference type="Proteomes" id="UP000050509">
    <property type="component" value="Unassembled WGS sequence"/>
</dbReference>
<dbReference type="Gene3D" id="1.25.40.10">
    <property type="entry name" value="Tetratricopeptide repeat domain"/>
    <property type="match status" value="1"/>
</dbReference>
<evidence type="ECO:0000313" key="2">
    <source>
        <dbReference type="Proteomes" id="UP000050509"/>
    </source>
</evidence>
<protein>
    <recommendedName>
        <fullName evidence="3">Tetratricopeptide repeat protein</fullName>
    </recommendedName>
</protein>
<name>A0A0P9CLA5_9CHLR</name>
<evidence type="ECO:0008006" key="3">
    <source>
        <dbReference type="Google" id="ProtNLM"/>
    </source>
</evidence>
<comment type="caution">
    <text evidence="1">The sequence shown here is derived from an EMBL/GenBank/DDBJ whole genome shotgun (WGS) entry which is preliminary data.</text>
</comment>